<keyword id="KW-0903">Direct protein sequencing</keyword>
<reference key="1">
    <citation type="submission" date="1995-03" db="EMBL/GenBank/DDBJ databases">
        <title>Immunogenicity and protective efficacy of solubilized merozoite-enriched Theileria sergenti immunogens. III. Characterization of immunodominant peptides.</title>
        <authorList>
            <person name="Baek B.K."/>
            <person name="Kim B.S."/>
            <person name="Rhim B.M."/>
            <person name="Lee H.I."/>
            <person name="Park Y.H."/>
            <person name="Kakoma I."/>
        </authorList>
    </citation>
    <scope>PROTEIN SEQUENCE</scope>
</reference>
<sequence>SVFKFEAMAIVDKVVARDPF</sequence>
<organism>
    <name type="scientific">Theileria sergenti</name>
    <dbReference type="NCBI Taxonomy" id="5877"/>
    <lineage>
        <taxon>Eukaryota</taxon>
        <taxon>Sar</taxon>
        <taxon>Alveolata</taxon>
        <taxon>Apicomplexa</taxon>
        <taxon>Aconoidasida</taxon>
        <taxon>Piroplasmida</taxon>
        <taxon>Theileriidae</taxon>
        <taxon>Theileria</taxon>
    </lineage>
</organism>
<dbReference type="AlphaFoldDB" id="Q9TWN3"/>
<protein>
    <submittedName>
        <fullName>45 kDa immunodominant polypeptide</fullName>
    </submittedName>
</protein>
<name>Q9TWN3_THESE</name>
<proteinExistence type="evidence at protein level"/>
<accession>Q9TWN3</accession>